<keyword evidence="3" id="KW-1185">Reference proteome</keyword>
<protein>
    <submittedName>
        <fullName evidence="2">PadR family transcriptional regulator</fullName>
    </submittedName>
</protein>
<dbReference type="AlphaFoldDB" id="A0A7S7SKK3"/>
<dbReference type="InterPro" id="IPR017799">
    <property type="entry name" value="Tscrpt_reg_PadR_acidobac-type"/>
</dbReference>
<dbReference type="PANTHER" id="PTHR33169">
    <property type="entry name" value="PADR-FAMILY TRANSCRIPTIONAL REGULATOR"/>
    <property type="match status" value="1"/>
</dbReference>
<evidence type="ECO:0000313" key="2">
    <source>
        <dbReference type="EMBL" id="QOY87531.1"/>
    </source>
</evidence>
<gene>
    <name evidence="2" type="ORF">IRI77_33055</name>
</gene>
<evidence type="ECO:0000259" key="1">
    <source>
        <dbReference type="Pfam" id="PF03551"/>
    </source>
</evidence>
<reference evidence="2 3" key="1">
    <citation type="submission" date="2020-10" db="EMBL/GenBank/DDBJ databases">
        <title>Complete genome sequence of Paludibaculum fermentans P105T, a facultatively anaerobic acidobacterium capable of dissimilatory Fe(III) reduction.</title>
        <authorList>
            <person name="Dedysh S.N."/>
            <person name="Beletsky A.V."/>
            <person name="Kulichevskaya I.S."/>
            <person name="Mardanov A.V."/>
            <person name="Ravin N.V."/>
        </authorList>
    </citation>
    <scope>NUCLEOTIDE SEQUENCE [LARGE SCALE GENOMIC DNA]</scope>
    <source>
        <strain evidence="2 3">P105</strain>
    </source>
</reference>
<dbReference type="RefSeq" id="WP_194449198.1">
    <property type="nucleotide sequence ID" value="NZ_CP063849.1"/>
</dbReference>
<name>A0A7S7SKK3_PALFE</name>
<dbReference type="InterPro" id="IPR005149">
    <property type="entry name" value="Tscrpt_reg_PadR_N"/>
</dbReference>
<dbReference type="InterPro" id="IPR052509">
    <property type="entry name" value="Metal_resp_DNA-bind_regulator"/>
</dbReference>
<evidence type="ECO:0000313" key="3">
    <source>
        <dbReference type="Proteomes" id="UP000593892"/>
    </source>
</evidence>
<dbReference type="InterPro" id="IPR036388">
    <property type="entry name" value="WH-like_DNA-bd_sf"/>
</dbReference>
<dbReference type="Gene3D" id="1.10.10.10">
    <property type="entry name" value="Winged helix-like DNA-binding domain superfamily/Winged helix DNA-binding domain"/>
    <property type="match status" value="1"/>
</dbReference>
<dbReference type="PANTHER" id="PTHR33169:SF14">
    <property type="entry name" value="TRANSCRIPTIONAL REGULATOR RV3488"/>
    <property type="match status" value="1"/>
</dbReference>
<dbReference type="InterPro" id="IPR036390">
    <property type="entry name" value="WH_DNA-bd_sf"/>
</dbReference>
<dbReference type="KEGG" id="pfer:IRI77_33055"/>
<dbReference type="Proteomes" id="UP000593892">
    <property type="component" value="Chromosome"/>
</dbReference>
<organism evidence="2 3">
    <name type="scientific">Paludibaculum fermentans</name>
    <dbReference type="NCBI Taxonomy" id="1473598"/>
    <lineage>
        <taxon>Bacteria</taxon>
        <taxon>Pseudomonadati</taxon>
        <taxon>Acidobacteriota</taxon>
        <taxon>Terriglobia</taxon>
        <taxon>Bryobacterales</taxon>
        <taxon>Bryobacteraceae</taxon>
        <taxon>Paludibaculum</taxon>
    </lineage>
</organism>
<proteinExistence type="predicted"/>
<feature type="domain" description="Transcription regulator PadR N-terminal" evidence="1">
    <location>
        <begin position="17"/>
        <end position="91"/>
    </location>
</feature>
<dbReference type="Pfam" id="PF03551">
    <property type="entry name" value="PadR"/>
    <property type="match status" value="1"/>
</dbReference>
<accession>A0A7S7SKK3</accession>
<sequence>MDKTQLELVRGTLDVLILKALVWGRLHGYAITSLIHRQTEEALLVEEGTLYPALWRLEAKGLVEAEWGLSENNRRAKFYQLTSEGRRQLREETRTWEAYSAAVSKMLGATKPPLPEKAG</sequence>
<dbReference type="SUPFAM" id="SSF46785">
    <property type="entry name" value="Winged helix' DNA-binding domain"/>
    <property type="match status" value="1"/>
</dbReference>
<dbReference type="NCBIfam" id="TIGR03433">
    <property type="entry name" value="padR_acidobact"/>
    <property type="match status" value="1"/>
</dbReference>
<dbReference type="EMBL" id="CP063849">
    <property type="protein sequence ID" value="QOY87531.1"/>
    <property type="molecule type" value="Genomic_DNA"/>
</dbReference>